<comment type="catalytic activity">
    <reaction evidence="1">
        <text>ATP + protein L-histidine = ADP + protein N-phospho-L-histidine.</text>
        <dbReference type="EC" id="2.7.13.3"/>
    </reaction>
</comment>
<dbReference type="InterPro" id="IPR011006">
    <property type="entry name" value="CheY-like_superfamily"/>
</dbReference>
<evidence type="ECO:0000256" key="1">
    <source>
        <dbReference type="ARBA" id="ARBA00000085"/>
    </source>
</evidence>
<dbReference type="Gene3D" id="3.30.450.20">
    <property type="entry name" value="PAS domain"/>
    <property type="match status" value="3"/>
</dbReference>
<keyword evidence="6" id="KW-0418">Kinase</keyword>
<dbReference type="PROSITE" id="PS50113">
    <property type="entry name" value="PAC"/>
    <property type="match status" value="2"/>
</dbReference>
<evidence type="ECO:0000256" key="7">
    <source>
        <dbReference type="ARBA" id="ARBA00023012"/>
    </source>
</evidence>
<dbReference type="SUPFAM" id="SSF55874">
    <property type="entry name" value="ATPase domain of HSP90 chaperone/DNA topoisomerase II/histidine kinase"/>
    <property type="match status" value="1"/>
</dbReference>
<dbReference type="InterPro" id="IPR000700">
    <property type="entry name" value="PAS-assoc_C"/>
</dbReference>
<evidence type="ECO:0000259" key="9">
    <source>
        <dbReference type="PROSITE" id="PS50109"/>
    </source>
</evidence>
<dbReference type="Proteomes" id="UP001596135">
    <property type="component" value="Unassembled WGS sequence"/>
</dbReference>
<evidence type="ECO:0000259" key="12">
    <source>
        <dbReference type="PROSITE" id="PS50113"/>
    </source>
</evidence>
<dbReference type="InterPro" id="IPR003661">
    <property type="entry name" value="HisK_dim/P_dom"/>
</dbReference>
<dbReference type="PROSITE" id="PS50110">
    <property type="entry name" value="RESPONSE_REGULATORY"/>
    <property type="match status" value="1"/>
</dbReference>
<dbReference type="CDD" id="cd17541">
    <property type="entry name" value="REC_CheB-like"/>
    <property type="match status" value="1"/>
</dbReference>
<dbReference type="Gene3D" id="3.40.50.2300">
    <property type="match status" value="1"/>
</dbReference>
<dbReference type="InterPro" id="IPR005467">
    <property type="entry name" value="His_kinase_dom"/>
</dbReference>
<dbReference type="CDD" id="cd00082">
    <property type="entry name" value="HisKA"/>
    <property type="match status" value="1"/>
</dbReference>
<dbReference type="Pfam" id="PF08448">
    <property type="entry name" value="PAS_4"/>
    <property type="match status" value="1"/>
</dbReference>
<proteinExistence type="predicted"/>
<dbReference type="PANTHER" id="PTHR43047">
    <property type="entry name" value="TWO-COMPONENT HISTIDINE PROTEIN KINASE"/>
    <property type="match status" value="1"/>
</dbReference>
<dbReference type="EC" id="2.7.13.3" evidence="3"/>
<organism evidence="13 14">
    <name type="scientific">Nocardioides hankookensis</name>
    <dbReference type="NCBI Taxonomy" id="443157"/>
    <lineage>
        <taxon>Bacteria</taxon>
        <taxon>Bacillati</taxon>
        <taxon>Actinomycetota</taxon>
        <taxon>Actinomycetes</taxon>
        <taxon>Propionibacteriales</taxon>
        <taxon>Nocardioidaceae</taxon>
        <taxon>Nocardioides</taxon>
    </lineage>
</organism>
<evidence type="ECO:0000256" key="3">
    <source>
        <dbReference type="ARBA" id="ARBA00012438"/>
    </source>
</evidence>
<dbReference type="Gene3D" id="1.10.287.130">
    <property type="match status" value="1"/>
</dbReference>
<dbReference type="Pfam" id="PF00072">
    <property type="entry name" value="Response_reg"/>
    <property type="match status" value="1"/>
</dbReference>
<evidence type="ECO:0000256" key="5">
    <source>
        <dbReference type="ARBA" id="ARBA00022679"/>
    </source>
</evidence>
<dbReference type="SUPFAM" id="SSF47384">
    <property type="entry name" value="Homodimeric domain of signal transducing histidine kinase"/>
    <property type="match status" value="1"/>
</dbReference>
<dbReference type="NCBIfam" id="TIGR00229">
    <property type="entry name" value="sensory_box"/>
    <property type="match status" value="3"/>
</dbReference>
<dbReference type="EMBL" id="JBHSRJ010000009">
    <property type="protein sequence ID" value="MFC6045846.1"/>
    <property type="molecule type" value="Genomic_DNA"/>
</dbReference>
<feature type="domain" description="PAS" evidence="11">
    <location>
        <begin position="279"/>
        <end position="352"/>
    </location>
</feature>
<protein>
    <recommendedName>
        <fullName evidence="3">histidine kinase</fullName>
        <ecNumber evidence="3">2.7.13.3</ecNumber>
    </recommendedName>
</protein>
<keyword evidence="4 8" id="KW-0597">Phosphoprotein</keyword>
<dbReference type="SMART" id="SM00388">
    <property type="entry name" value="HisKA"/>
    <property type="match status" value="1"/>
</dbReference>
<comment type="subcellular location">
    <subcellularLocation>
        <location evidence="2">Cell membrane</location>
    </subcellularLocation>
</comment>
<feature type="domain" description="PAS" evidence="11">
    <location>
        <begin position="407"/>
        <end position="480"/>
    </location>
</feature>
<comment type="caution">
    <text evidence="13">The sequence shown here is derived from an EMBL/GenBank/DDBJ whole genome shotgun (WGS) entry which is preliminary data.</text>
</comment>
<keyword evidence="14" id="KW-1185">Reference proteome</keyword>
<accession>A0ABW1LQW1</accession>
<name>A0ABW1LQW1_9ACTN</name>
<dbReference type="SMART" id="SM00091">
    <property type="entry name" value="PAS"/>
    <property type="match status" value="3"/>
</dbReference>
<evidence type="ECO:0000313" key="14">
    <source>
        <dbReference type="Proteomes" id="UP001596135"/>
    </source>
</evidence>
<dbReference type="PROSITE" id="PS50109">
    <property type="entry name" value="HIS_KIN"/>
    <property type="match status" value="1"/>
</dbReference>
<feature type="domain" description="PAC" evidence="12">
    <location>
        <begin position="354"/>
        <end position="406"/>
    </location>
</feature>
<evidence type="ECO:0000256" key="8">
    <source>
        <dbReference type="PROSITE-ProRule" id="PRU00169"/>
    </source>
</evidence>
<dbReference type="PROSITE" id="PS50112">
    <property type="entry name" value="PAS"/>
    <property type="match status" value="3"/>
</dbReference>
<evidence type="ECO:0000256" key="4">
    <source>
        <dbReference type="ARBA" id="ARBA00022553"/>
    </source>
</evidence>
<feature type="domain" description="PAS" evidence="11">
    <location>
        <begin position="155"/>
        <end position="201"/>
    </location>
</feature>
<reference evidence="14" key="1">
    <citation type="journal article" date="2019" name="Int. J. Syst. Evol. Microbiol.">
        <title>The Global Catalogue of Microorganisms (GCM) 10K type strain sequencing project: providing services to taxonomists for standard genome sequencing and annotation.</title>
        <authorList>
            <consortium name="The Broad Institute Genomics Platform"/>
            <consortium name="The Broad Institute Genome Sequencing Center for Infectious Disease"/>
            <person name="Wu L."/>
            <person name="Ma J."/>
        </authorList>
    </citation>
    <scope>NUCLEOTIDE SEQUENCE [LARGE SCALE GENOMIC DNA]</scope>
    <source>
        <strain evidence="14">CCUG 54522</strain>
    </source>
</reference>
<dbReference type="SUPFAM" id="SSF52172">
    <property type="entry name" value="CheY-like"/>
    <property type="match status" value="1"/>
</dbReference>
<keyword evidence="7" id="KW-0902">Two-component regulatory system</keyword>
<evidence type="ECO:0000256" key="2">
    <source>
        <dbReference type="ARBA" id="ARBA00004236"/>
    </source>
</evidence>
<feature type="domain" description="PAC" evidence="12">
    <location>
        <begin position="482"/>
        <end position="534"/>
    </location>
</feature>
<dbReference type="InterPro" id="IPR000014">
    <property type="entry name" value="PAS"/>
</dbReference>
<dbReference type="InterPro" id="IPR036097">
    <property type="entry name" value="HisK_dim/P_sf"/>
</dbReference>
<gene>
    <name evidence="13" type="ORF">ACFPYL_22380</name>
</gene>
<dbReference type="SMART" id="SM00387">
    <property type="entry name" value="HATPase_c"/>
    <property type="match status" value="1"/>
</dbReference>
<dbReference type="InterPro" id="IPR003594">
    <property type="entry name" value="HATPase_dom"/>
</dbReference>
<feature type="domain" description="Response regulatory" evidence="10">
    <location>
        <begin position="10"/>
        <end position="126"/>
    </location>
</feature>
<dbReference type="InterPro" id="IPR036890">
    <property type="entry name" value="HATPase_C_sf"/>
</dbReference>
<evidence type="ECO:0000259" key="11">
    <source>
        <dbReference type="PROSITE" id="PS50112"/>
    </source>
</evidence>
<dbReference type="Pfam" id="PF13426">
    <property type="entry name" value="PAS_9"/>
    <property type="match status" value="2"/>
</dbReference>
<dbReference type="Pfam" id="PF02518">
    <property type="entry name" value="HATPase_c"/>
    <property type="match status" value="1"/>
</dbReference>
<dbReference type="CDD" id="cd00130">
    <property type="entry name" value="PAS"/>
    <property type="match status" value="3"/>
</dbReference>
<dbReference type="RefSeq" id="WP_379159782.1">
    <property type="nucleotide sequence ID" value="NZ_JBHSRJ010000009.1"/>
</dbReference>
<feature type="modified residue" description="4-aspartylphosphate" evidence="8">
    <location>
        <position position="61"/>
    </location>
</feature>
<evidence type="ECO:0000259" key="10">
    <source>
        <dbReference type="PROSITE" id="PS50110"/>
    </source>
</evidence>
<dbReference type="SMART" id="SM00086">
    <property type="entry name" value="PAC"/>
    <property type="match status" value="3"/>
</dbReference>
<dbReference type="PRINTS" id="PR00344">
    <property type="entry name" value="BCTRLSENSOR"/>
</dbReference>
<dbReference type="InterPro" id="IPR001789">
    <property type="entry name" value="Sig_transdc_resp-reg_receiver"/>
</dbReference>
<dbReference type="InterPro" id="IPR001610">
    <property type="entry name" value="PAC"/>
</dbReference>
<dbReference type="SMART" id="SM00448">
    <property type="entry name" value="REC"/>
    <property type="match status" value="1"/>
</dbReference>
<evidence type="ECO:0000256" key="6">
    <source>
        <dbReference type="ARBA" id="ARBA00022777"/>
    </source>
</evidence>
<feature type="domain" description="Histidine kinase" evidence="9">
    <location>
        <begin position="552"/>
        <end position="762"/>
    </location>
</feature>
<dbReference type="PANTHER" id="PTHR43047:SF64">
    <property type="entry name" value="HISTIDINE KINASE CONTAINING CHEY-HOMOLOGOUS RECEIVER DOMAIN AND PAS DOMAIN-RELATED"/>
    <property type="match status" value="1"/>
</dbReference>
<dbReference type="Pfam" id="PF00512">
    <property type="entry name" value="HisKA"/>
    <property type="match status" value="1"/>
</dbReference>
<dbReference type="InterPro" id="IPR004358">
    <property type="entry name" value="Sig_transdc_His_kin-like_C"/>
</dbReference>
<dbReference type="Gene3D" id="3.30.565.10">
    <property type="entry name" value="Histidine kinase-like ATPase, C-terminal domain"/>
    <property type="match status" value="1"/>
</dbReference>
<evidence type="ECO:0000313" key="13">
    <source>
        <dbReference type="EMBL" id="MFC6045846.1"/>
    </source>
</evidence>
<dbReference type="CDD" id="cd00075">
    <property type="entry name" value="HATPase"/>
    <property type="match status" value="1"/>
</dbReference>
<dbReference type="InterPro" id="IPR013656">
    <property type="entry name" value="PAS_4"/>
</dbReference>
<keyword evidence="5" id="KW-0808">Transferase</keyword>
<dbReference type="SUPFAM" id="SSF55785">
    <property type="entry name" value="PYP-like sensor domain (PAS domain)"/>
    <property type="match status" value="3"/>
</dbReference>
<dbReference type="InterPro" id="IPR035965">
    <property type="entry name" value="PAS-like_dom_sf"/>
</dbReference>
<sequence>MAEAGGARPTIVVVDDAAEVRALVRTRLRLSGLLEVVGEAGDGAHALEVVRELRPDLVLLDVSMPVMDGLGALPRILETSPETRVVMYSGFQEHGLAHRAIDLGATAFLEKSTDLNTLADDLVRILADPDAPRATRAPEAAAVDGDEERRVLREHLERFREVFEDAAIGMATVTLAGQVVRANRSLAGIFGRSVDDLVGTSYAEFATDARAAFDDLLTGILLGTEAVGQLEHTVVGVEDRRVVATFAPVLDSSHRPLYLFAQVQDVTSQRGAEEELRRSELRFRLIVDNVEDYAIFMLSPEGLIESWNAGAQRIKGYTEQEIVGRHFRTFYPPEVQESGHPEHELELALRDGSYEEEGWRVRKDGSRFWANVLITAVHDLDGRHVGFAKVTRDFSQRRVQDEELRASEERFRLLVEHAADYAIFMLSPEGTVASWNSGAQRTSGYAADEIIGRHFRTFYPPEQQNSRHPEHELEEALREGRYEEEGWRVRQDGSRFWATVVISAVRDSQGRHVGFAKVVRDITERRVAAAQLEEANARLQQAADEQAHFLAVTAHELRTPVGVLGGTADLLAAHWSELEETERAELLDGLSSSATRLRRLLDDLLTASRLQRSKLDLQIAEVDVAQVVSTAVATAQRAHPGVAIDADLEPGLMVDGDAGRLGQAVDNLVTNALSHGAPPVVVTARFDGADVLVTVQDSGPGVSPEMRERLFERFATGRSAGGTGLGLYIVRELAREHGGDATYRPPTGDGPGAFEIRLPRATT</sequence>